<dbReference type="GO" id="GO:0000145">
    <property type="term" value="C:exocyst"/>
    <property type="evidence" value="ECO:0007669"/>
    <property type="project" value="InterPro"/>
</dbReference>
<dbReference type="GO" id="GO:0051601">
    <property type="term" value="P:exocyst localization"/>
    <property type="evidence" value="ECO:0007669"/>
    <property type="project" value="TreeGrafter"/>
</dbReference>
<evidence type="ECO:0000256" key="3">
    <source>
        <dbReference type="ARBA" id="ARBA00022483"/>
    </source>
</evidence>
<reference evidence="5" key="1">
    <citation type="submission" date="2021-06" db="EMBL/GenBank/DDBJ databases">
        <authorList>
            <person name="Kallberg Y."/>
            <person name="Tangrot J."/>
            <person name="Rosling A."/>
        </authorList>
    </citation>
    <scope>NUCLEOTIDE SEQUENCE</scope>
    <source>
        <strain evidence="5">CL551</strain>
    </source>
</reference>
<evidence type="ECO:0000313" key="5">
    <source>
        <dbReference type="EMBL" id="CAG8563197.1"/>
    </source>
</evidence>
<dbReference type="InterPro" id="IPR010326">
    <property type="entry name" value="EXOC3/Sec6"/>
</dbReference>
<feature type="compositionally biased region" description="Basic and acidic residues" evidence="4">
    <location>
        <begin position="59"/>
        <end position="68"/>
    </location>
</feature>
<feature type="region of interest" description="Disordered" evidence="4">
    <location>
        <begin position="29"/>
        <end position="85"/>
    </location>
</feature>
<keyword evidence="3" id="KW-0268">Exocytosis</keyword>
<accession>A0A9N9FWV6</accession>
<gene>
    <name evidence="5" type="ORF">AMORRO_LOCUS6119</name>
</gene>
<comment type="caution">
    <text evidence="5">The sequence shown here is derived from an EMBL/GenBank/DDBJ whole genome shotgun (WGS) entry which is preliminary data.</text>
</comment>
<dbReference type="Proteomes" id="UP000789342">
    <property type="component" value="Unassembled WGS sequence"/>
</dbReference>
<dbReference type="Gene3D" id="1.10.357.70">
    <property type="entry name" value="Exocyst complex component Sec6, C-terminal domain"/>
    <property type="match status" value="1"/>
</dbReference>
<dbReference type="OrthoDB" id="190098at2759"/>
<dbReference type="PANTHER" id="PTHR21292">
    <property type="entry name" value="EXOCYST COMPLEX COMPONENT SEC6-RELATED"/>
    <property type="match status" value="1"/>
</dbReference>
<protein>
    <submittedName>
        <fullName evidence="5">3818_t:CDS:1</fullName>
    </submittedName>
</protein>
<evidence type="ECO:0000313" key="6">
    <source>
        <dbReference type="Proteomes" id="UP000789342"/>
    </source>
</evidence>
<evidence type="ECO:0000256" key="4">
    <source>
        <dbReference type="SAM" id="MobiDB-lite"/>
    </source>
</evidence>
<feature type="compositionally biased region" description="Polar residues" evidence="4">
    <location>
        <begin position="69"/>
        <end position="85"/>
    </location>
</feature>
<dbReference type="Pfam" id="PF06046">
    <property type="entry name" value="Sec6"/>
    <property type="match status" value="1"/>
</dbReference>
<dbReference type="AlphaFoldDB" id="A0A9N9FWV6"/>
<dbReference type="GO" id="GO:0000149">
    <property type="term" value="F:SNARE binding"/>
    <property type="evidence" value="ECO:0007669"/>
    <property type="project" value="TreeGrafter"/>
</dbReference>
<feature type="compositionally biased region" description="Basic and acidic residues" evidence="4">
    <location>
        <begin position="33"/>
        <end position="44"/>
    </location>
</feature>
<dbReference type="Gene3D" id="1.10.357.50">
    <property type="match status" value="1"/>
</dbReference>
<evidence type="ECO:0000256" key="1">
    <source>
        <dbReference type="ARBA" id="ARBA00009447"/>
    </source>
</evidence>
<organism evidence="5 6">
    <name type="scientific">Acaulospora morrowiae</name>
    <dbReference type="NCBI Taxonomy" id="94023"/>
    <lineage>
        <taxon>Eukaryota</taxon>
        <taxon>Fungi</taxon>
        <taxon>Fungi incertae sedis</taxon>
        <taxon>Mucoromycota</taxon>
        <taxon>Glomeromycotina</taxon>
        <taxon>Glomeromycetes</taxon>
        <taxon>Diversisporales</taxon>
        <taxon>Acaulosporaceae</taxon>
        <taxon>Acaulospora</taxon>
    </lineage>
</organism>
<keyword evidence="6" id="KW-1185">Reference proteome</keyword>
<dbReference type="InterPro" id="IPR042532">
    <property type="entry name" value="EXOC3/Sec6_C"/>
</dbReference>
<dbReference type="PANTHER" id="PTHR21292:SF1">
    <property type="entry name" value="EXOCYST COMPLEX COMPONENT 3"/>
    <property type="match status" value="1"/>
</dbReference>
<comment type="similarity">
    <text evidence="1">Belongs to the SEC6 family.</text>
</comment>
<proteinExistence type="inferred from homology"/>
<dbReference type="EMBL" id="CAJVPV010003944">
    <property type="protein sequence ID" value="CAG8563197.1"/>
    <property type="molecule type" value="Genomic_DNA"/>
</dbReference>
<evidence type="ECO:0000256" key="2">
    <source>
        <dbReference type="ARBA" id="ARBA00022448"/>
    </source>
</evidence>
<keyword evidence="2" id="KW-0813">Transport</keyword>
<sequence length="794" mass="92045">MDSPAETKVNKKRISNIFKHSHDFLKIGRKVKSTTEAKKQKDAQVKGNGRPSGSGRKNNKQENSEKENMQTINHSTSDQQQPTLNRFSKINKVKIVADCRPGIHDNIPFNPHYLKISNNVPQIDHNNVGTQETMLQVQLLHQLINQLKELLEQERRDILGPANNLLFIHSQLSEIEISRDNTVRQASFASRDTINTLEAYFRPLNELSDEFDSHLWQLTRNIIHLANNGQASTAIARLVMVIEREEEADSSAQHAHSLYTKKSEARAIKSYRKQFLIKLRDTVTEMFEIALNKVKEFPSQLIDQLEFVYRDLKLVKEHIALQFPAHYNITCFFVLAYHENVRFWLDVVLQGELDAGSKLRLIRWVRQYYSIVVNEMQVSRDLLEPQLLDGQEQALVDDYLSLMRGKFQEWKSNLLESDIREFKQRIEEPNKDPNKMFGLTGSPILINMINQQIDVAIESTHEKILADVITEGCQVMRDVQEAWNRTLKSELASFLENKEELPGGLLEYIIALANDQLHFADFADELTKSLTPALLGEHFVRIKKDLLSVMDGYLHFSIDVIDSILSIIFDDLKEPFRKLHSSTTRNKVDHMEVIVVTLKDYTDECQMHLKPYLFNKLMSLMAQRFVIAYIQSMGNRGSRYCMPGCLERMHQDVLVAQKYFGMYLRPNELERQFDPITKIHNFISTTQEMVHLDYHALKKSYGDVPRRFLKVILSKRDDLGLLQLKNISKIIKAKELAAGQYVGEPTIFSKIEVNYESFTSEQIKNEMDTLKDDVKQMKHGLKEAFGKMKLRNRY</sequence>
<dbReference type="GO" id="GO:0006887">
    <property type="term" value="P:exocytosis"/>
    <property type="evidence" value="ECO:0007669"/>
    <property type="project" value="UniProtKB-KW"/>
</dbReference>
<name>A0A9N9FWV6_9GLOM</name>